<reference evidence="1 2" key="2">
    <citation type="submission" date="2019-09" db="EMBL/GenBank/DDBJ databases">
        <authorList>
            <person name="Jin C."/>
        </authorList>
    </citation>
    <scope>NUCLEOTIDE SEQUENCE [LARGE SCALE GENOMIC DNA]</scope>
    <source>
        <strain evidence="1 2">BN140078</strain>
    </source>
</reference>
<gene>
    <name evidence="1" type="ORF">F0L74_03260</name>
</gene>
<evidence type="ECO:0008006" key="3">
    <source>
        <dbReference type="Google" id="ProtNLM"/>
    </source>
</evidence>
<accession>A0A5B2W2G6</accession>
<name>A0A5B2W2G6_9BACT</name>
<sequence>MGLAAGMLFLSCGKDDNGGGNPPPNEQIELKNQSVTPAFLKKLTGFESLEVFSLISSEDKLSQSPEYTFGGSADGSGLLKQGDNYVMLVNQEDNYSVSRVTLDKTFKPVKGEYLLNSDGGQWRLCSATMATPAEHGFGPLYLTCGESNVEGNVHGLDPLAAVGNPSVGHELKALGYRSAENAVPLPKGTYAGKTVILIGEDAEDASGGQVFLYMSNTVGDLQNGQQYLLRRKDGNQREVDMKVGSTYDVEFVTYDKTLTGQQVADMTDPLKAIKFGRVEDIDYRKGNAANGRETYFTVTGQATTGVNADASRTKFGRVYRLRLNENDPLTGKLEVILDGDDDNGPANKFQNPDNICVTENYVYIQEDSNQYGTEDHDAYIYQYTIGNQQVKPVFELDHHRNDADNKYGGNGSKFGSWEYGSLVDISDIIGIPNTFTLCIQPHTWLNDSFKGVDGGTKRPDEKQGSEVVVIKGLPR</sequence>
<organism evidence="1 2">
    <name type="scientific">Chitinophaga agrisoli</name>
    <dbReference type="NCBI Taxonomy" id="2607653"/>
    <lineage>
        <taxon>Bacteria</taxon>
        <taxon>Pseudomonadati</taxon>
        <taxon>Bacteroidota</taxon>
        <taxon>Chitinophagia</taxon>
        <taxon>Chitinophagales</taxon>
        <taxon>Chitinophagaceae</taxon>
        <taxon>Chitinophaga</taxon>
    </lineage>
</organism>
<proteinExistence type="predicted"/>
<reference evidence="1 2" key="1">
    <citation type="submission" date="2019-09" db="EMBL/GenBank/DDBJ databases">
        <title>Chitinophaga ginsengihumi sp. nov., isolated from soil of ginseng rhizosphere.</title>
        <authorList>
            <person name="Lee J."/>
        </authorList>
    </citation>
    <scope>NUCLEOTIDE SEQUENCE [LARGE SCALE GENOMIC DNA]</scope>
    <source>
        <strain evidence="1 2">BN140078</strain>
    </source>
</reference>
<dbReference type="Proteomes" id="UP000324611">
    <property type="component" value="Unassembled WGS sequence"/>
</dbReference>
<evidence type="ECO:0000313" key="1">
    <source>
        <dbReference type="EMBL" id="KAA2245831.1"/>
    </source>
</evidence>
<keyword evidence="2" id="KW-1185">Reference proteome</keyword>
<protein>
    <recommendedName>
        <fullName evidence="3">DUF839 domain-containing protein</fullName>
    </recommendedName>
</protein>
<comment type="caution">
    <text evidence="1">The sequence shown here is derived from an EMBL/GenBank/DDBJ whole genome shotgun (WGS) entry which is preliminary data.</text>
</comment>
<evidence type="ECO:0000313" key="2">
    <source>
        <dbReference type="Proteomes" id="UP000324611"/>
    </source>
</evidence>
<dbReference type="EMBL" id="VUOC01000001">
    <property type="protein sequence ID" value="KAA2245831.1"/>
    <property type="molecule type" value="Genomic_DNA"/>
</dbReference>
<dbReference type="AlphaFoldDB" id="A0A5B2W2G6"/>